<feature type="transmembrane region" description="Helical" evidence="7">
    <location>
        <begin position="293"/>
        <end position="311"/>
    </location>
</feature>
<dbReference type="AlphaFoldDB" id="A0A387BD99"/>
<dbReference type="PROSITE" id="PS50850">
    <property type="entry name" value="MFS"/>
    <property type="match status" value="1"/>
</dbReference>
<feature type="transmembrane region" description="Helical" evidence="7">
    <location>
        <begin position="221"/>
        <end position="238"/>
    </location>
</feature>
<feature type="transmembrane region" description="Helical" evidence="7">
    <location>
        <begin position="384"/>
        <end position="409"/>
    </location>
</feature>
<evidence type="ECO:0000313" key="10">
    <source>
        <dbReference type="Proteomes" id="UP000269374"/>
    </source>
</evidence>
<dbReference type="FunFam" id="1.20.1720.10:FF:000004">
    <property type="entry name" value="EmrB/QacA family drug resistance transporter"/>
    <property type="match status" value="1"/>
</dbReference>
<evidence type="ECO:0000259" key="8">
    <source>
        <dbReference type="PROSITE" id="PS50850"/>
    </source>
</evidence>
<feature type="transmembrane region" description="Helical" evidence="7">
    <location>
        <begin position="70"/>
        <end position="92"/>
    </location>
</feature>
<comment type="subcellular location">
    <subcellularLocation>
        <location evidence="1">Cell membrane</location>
        <topology evidence="1">Multi-pass membrane protein</topology>
    </subcellularLocation>
</comment>
<dbReference type="InterPro" id="IPR036259">
    <property type="entry name" value="MFS_trans_sf"/>
</dbReference>
<evidence type="ECO:0000256" key="4">
    <source>
        <dbReference type="ARBA" id="ARBA00022692"/>
    </source>
</evidence>
<feature type="transmembrane region" description="Helical" evidence="7">
    <location>
        <begin position="155"/>
        <end position="178"/>
    </location>
</feature>
<feature type="transmembrane region" description="Helical" evidence="7">
    <location>
        <begin position="259"/>
        <end position="281"/>
    </location>
</feature>
<feature type="transmembrane region" description="Helical" evidence="7">
    <location>
        <begin position="323"/>
        <end position="342"/>
    </location>
</feature>
<evidence type="ECO:0000256" key="7">
    <source>
        <dbReference type="SAM" id="Phobius"/>
    </source>
</evidence>
<feature type="transmembrane region" description="Helical" evidence="7">
    <location>
        <begin position="421"/>
        <end position="445"/>
    </location>
</feature>
<dbReference type="PANTHER" id="PTHR23501:SF197">
    <property type="entry name" value="COMD"/>
    <property type="match status" value="1"/>
</dbReference>
<feature type="transmembrane region" description="Helical" evidence="7">
    <location>
        <begin position="348"/>
        <end position="372"/>
    </location>
</feature>
<dbReference type="GO" id="GO:0022857">
    <property type="term" value="F:transmembrane transporter activity"/>
    <property type="evidence" value="ECO:0007669"/>
    <property type="project" value="InterPro"/>
</dbReference>
<keyword evidence="5 7" id="KW-1133">Transmembrane helix</keyword>
<dbReference type="NCBIfam" id="TIGR00711">
    <property type="entry name" value="efflux_EmrB"/>
    <property type="match status" value="1"/>
</dbReference>
<dbReference type="Gene3D" id="1.20.1250.20">
    <property type="entry name" value="MFS general substrate transporter like domains"/>
    <property type="match status" value="1"/>
</dbReference>
<evidence type="ECO:0000256" key="2">
    <source>
        <dbReference type="ARBA" id="ARBA00022448"/>
    </source>
</evidence>
<name>A0A387BD99_9LACT</name>
<keyword evidence="10" id="KW-1185">Reference proteome</keyword>
<evidence type="ECO:0000256" key="5">
    <source>
        <dbReference type="ARBA" id="ARBA00022989"/>
    </source>
</evidence>
<dbReference type="GO" id="GO:0005886">
    <property type="term" value="C:plasma membrane"/>
    <property type="evidence" value="ECO:0007669"/>
    <property type="project" value="UniProtKB-SubCell"/>
</dbReference>
<dbReference type="PANTHER" id="PTHR23501">
    <property type="entry name" value="MAJOR FACILITATOR SUPERFAMILY"/>
    <property type="match status" value="1"/>
</dbReference>
<protein>
    <submittedName>
        <fullName evidence="9">DHA2 family efflux MFS transporter permease subunit</fullName>
    </submittedName>
</protein>
<accession>A0A387BD99</accession>
<dbReference type="InterPro" id="IPR011701">
    <property type="entry name" value="MFS"/>
</dbReference>
<feature type="domain" description="Major facilitator superfamily (MFS) profile" evidence="8">
    <location>
        <begin position="4"/>
        <end position="451"/>
    </location>
</feature>
<dbReference type="KEGG" id="lact:D7I46_02290"/>
<feature type="transmembrane region" description="Helical" evidence="7">
    <location>
        <begin position="130"/>
        <end position="149"/>
    </location>
</feature>
<dbReference type="EMBL" id="CP032627">
    <property type="protein sequence ID" value="AYG01895.1"/>
    <property type="molecule type" value="Genomic_DNA"/>
</dbReference>
<keyword evidence="3" id="KW-1003">Cell membrane</keyword>
<evidence type="ECO:0000256" key="1">
    <source>
        <dbReference type="ARBA" id="ARBA00004651"/>
    </source>
</evidence>
<gene>
    <name evidence="9" type="ORF">D7I46_02290</name>
</gene>
<proteinExistence type="predicted"/>
<feature type="transmembrane region" description="Helical" evidence="7">
    <location>
        <begin position="39"/>
        <end position="58"/>
    </location>
</feature>
<keyword evidence="2" id="KW-0813">Transport</keyword>
<dbReference type="InterPro" id="IPR020846">
    <property type="entry name" value="MFS_dom"/>
</dbReference>
<sequence length="468" mass="49824">MRLLMVPLMLVLFISTLDQTVVAASLSSIGKALGDANQVTWVTTAYLITSAVTTLIFGKLGDSIGRKLMLQVSLSIFLMGSLLCGLSGNMWLLIASRAFQGIGGGGLATLCMAVVGDLVPPLERSRYQGLIGLVPSVALVAGPFLGGFITDQLSWHWIFFINLPIGIVALAFIASALHLEKRQLSGKIDIWGALVISIATATLLLNLSLGGSRWTWASGQSIGLFATAAVMLAAFILIERQVKSPITPLTFFKSNIFTISTIQFFLVSATMFVFMLFTPMYFQMLRGYSASRAGATVIPLMIGVIVASASLGEFITRTGRYKILPIFASALIAISAVMMGMLGSHTNVWYVVVALFISGLGQGAMIQTVTVAGQNAVPFQHIGAATGALNFFKSLGGSFSSVIFAAILANATDNSQLPAHLAHGFSVTFLWVLPLMAISFILAIFMKEKPLSEEMVKIAAGEAEAPEY</sequence>
<evidence type="ECO:0000313" key="9">
    <source>
        <dbReference type="EMBL" id="AYG01895.1"/>
    </source>
</evidence>
<dbReference type="SUPFAM" id="SSF103473">
    <property type="entry name" value="MFS general substrate transporter"/>
    <property type="match status" value="1"/>
</dbReference>
<dbReference type="InterPro" id="IPR004638">
    <property type="entry name" value="EmrB-like"/>
</dbReference>
<dbReference type="CDD" id="cd17502">
    <property type="entry name" value="MFS_Azr1_MDR_like"/>
    <property type="match status" value="1"/>
</dbReference>
<dbReference type="OrthoDB" id="9812221at2"/>
<reference evidence="9 10" key="1">
    <citation type="submission" date="2018-09" db="EMBL/GenBank/DDBJ databases">
        <title>Genome sequencing of strain 1JSPR-7.</title>
        <authorList>
            <person name="Heo J."/>
            <person name="Kim S.-J."/>
            <person name="Kwon S.-W."/>
        </authorList>
    </citation>
    <scope>NUCLEOTIDE SEQUENCE [LARGE SCALE GENOMIC DNA]</scope>
    <source>
        <strain evidence="9 10">1JSPR-7</strain>
    </source>
</reference>
<feature type="transmembrane region" description="Helical" evidence="7">
    <location>
        <begin position="190"/>
        <end position="209"/>
    </location>
</feature>
<evidence type="ECO:0000256" key="3">
    <source>
        <dbReference type="ARBA" id="ARBA00022475"/>
    </source>
</evidence>
<dbReference type="Proteomes" id="UP000269374">
    <property type="component" value="Chromosome"/>
</dbReference>
<dbReference type="PRINTS" id="PR01036">
    <property type="entry name" value="TCRTETB"/>
</dbReference>
<evidence type="ECO:0000256" key="6">
    <source>
        <dbReference type="ARBA" id="ARBA00023136"/>
    </source>
</evidence>
<keyword evidence="6 7" id="KW-0472">Membrane</keyword>
<dbReference type="Pfam" id="PF07690">
    <property type="entry name" value="MFS_1"/>
    <property type="match status" value="1"/>
</dbReference>
<organism evidence="9 10">
    <name type="scientific">Lactococcus allomyrinae</name>
    <dbReference type="NCBI Taxonomy" id="2419773"/>
    <lineage>
        <taxon>Bacteria</taxon>
        <taxon>Bacillati</taxon>
        <taxon>Bacillota</taxon>
        <taxon>Bacilli</taxon>
        <taxon>Lactobacillales</taxon>
        <taxon>Streptococcaceae</taxon>
        <taxon>Lactococcus</taxon>
    </lineage>
</organism>
<feature type="transmembrane region" description="Helical" evidence="7">
    <location>
        <begin position="98"/>
        <end position="118"/>
    </location>
</feature>
<keyword evidence="4 7" id="KW-0812">Transmembrane</keyword>
<dbReference type="Gene3D" id="1.20.1720.10">
    <property type="entry name" value="Multidrug resistance protein D"/>
    <property type="match status" value="1"/>
</dbReference>